<sequence length="161" mass="19098">MQIEPKMDMGHWEFFKEFNTDEWFGFIYRIVEINTGREYLGKKQFYSHLTKAVPGKKNRKHYKKESNWKKYTGSCAELNKAIEANGKENYQFIIESLHKSKGSLHYREAEVHFKEEVLRVRMATGVRKFYNGQISAVKFIPPVELPEELEMRRIQNGKTGQ</sequence>
<name>A0A6J5LAT4_9CAUD</name>
<protein>
    <recommendedName>
        <fullName evidence="1">Putative endonuclease SegE-like GIY-YIG domain-containing protein</fullName>
    </recommendedName>
</protein>
<dbReference type="InterPro" id="IPR045566">
    <property type="entry name" value="SegE-like_GIY-YIG"/>
</dbReference>
<gene>
    <name evidence="2" type="ORF">UFOVP116_416</name>
</gene>
<proteinExistence type="predicted"/>
<reference evidence="2" key="1">
    <citation type="submission" date="2020-04" db="EMBL/GenBank/DDBJ databases">
        <authorList>
            <person name="Chiriac C."/>
            <person name="Salcher M."/>
            <person name="Ghai R."/>
            <person name="Kavagutti S V."/>
        </authorList>
    </citation>
    <scope>NUCLEOTIDE SEQUENCE</scope>
</reference>
<accession>A0A6J5LAT4</accession>
<dbReference type="InterPro" id="IPR035901">
    <property type="entry name" value="GIY-YIG_endonuc_sf"/>
</dbReference>
<feature type="domain" description="Putative endonuclease SegE-like GIY-YIG" evidence="1">
    <location>
        <begin position="15"/>
        <end position="134"/>
    </location>
</feature>
<evidence type="ECO:0000313" key="2">
    <source>
        <dbReference type="EMBL" id="CAB4130366.1"/>
    </source>
</evidence>
<organism evidence="2">
    <name type="scientific">uncultured Caudovirales phage</name>
    <dbReference type="NCBI Taxonomy" id="2100421"/>
    <lineage>
        <taxon>Viruses</taxon>
        <taxon>Duplodnaviria</taxon>
        <taxon>Heunggongvirae</taxon>
        <taxon>Uroviricota</taxon>
        <taxon>Caudoviricetes</taxon>
        <taxon>Peduoviridae</taxon>
        <taxon>Maltschvirus</taxon>
        <taxon>Maltschvirus maltsch</taxon>
    </lineage>
</organism>
<dbReference type="Gene3D" id="3.40.1440.10">
    <property type="entry name" value="GIY-YIG endonuclease"/>
    <property type="match status" value="1"/>
</dbReference>
<evidence type="ECO:0000259" key="1">
    <source>
        <dbReference type="Pfam" id="PF19835"/>
    </source>
</evidence>
<dbReference type="Pfam" id="PF19835">
    <property type="entry name" value="SegE_GIY-YIG"/>
    <property type="match status" value="1"/>
</dbReference>
<dbReference type="EMBL" id="LR796237">
    <property type="protein sequence ID" value="CAB4130366.1"/>
    <property type="molecule type" value="Genomic_DNA"/>
</dbReference>